<evidence type="ECO:0000259" key="2">
    <source>
        <dbReference type="PROSITE" id="PS50217"/>
    </source>
</evidence>
<feature type="region of interest" description="Disordered" evidence="1">
    <location>
        <begin position="1"/>
        <end position="60"/>
    </location>
</feature>
<organism evidence="3 4">
    <name type="scientific">Saprolegnia diclina (strain VS20)</name>
    <dbReference type="NCBI Taxonomy" id="1156394"/>
    <lineage>
        <taxon>Eukaryota</taxon>
        <taxon>Sar</taxon>
        <taxon>Stramenopiles</taxon>
        <taxon>Oomycota</taxon>
        <taxon>Saprolegniomycetes</taxon>
        <taxon>Saprolegniales</taxon>
        <taxon>Saprolegniaceae</taxon>
        <taxon>Saprolegnia</taxon>
    </lineage>
</organism>
<reference evidence="3 4" key="1">
    <citation type="submission" date="2012-04" db="EMBL/GenBank/DDBJ databases">
        <title>The Genome Sequence of Saprolegnia declina VS20.</title>
        <authorList>
            <consortium name="The Broad Institute Genome Sequencing Platform"/>
            <person name="Russ C."/>
            <person name="Nusbaum C."/>
            <person name="Tyler B."/>
            <person name="van West P."/>
            <person name="Dieguez-Uribeondo J."/>
            <person name="de Bruijn I."/>
            <person name="Tripathy S."/>
            <person name="Jiang R."/>
            <person name="Young S.K."/>
            <person name="Zeng Q."/>
            <person name="Gargeya S."/>
            <person name="Fitzgerald M."/>
            <person name="Haas B."/>
            <person name="Abouelleil A."/>
            <person name="Alvarado L."/>
            <person name="Arachchi H.M."/>
            <person name="Berlin A."/>
            <person name="Chapman S.B."/>
            <person name="Goldberg J."/>
            <person name="Griggs A."/>
            <person name="Gujja S."/>
            <person name="Hansen M."/>
            <person name="Howarth C."/>
            <person name="Imamovic A."/>
            <person name="Larimer J."/>
            <person name="McCowen C."/>
            <person name="Montmayeur A."/>
            <person name="Murphy C."/>
            <person name="Neiman D."/>
            <person name="Pearson M."/>
            <person name="Priest M."/>
            <person name="Roberts A."/>
            <person name="Saif S."/>
            <person name="Shea T."/>
            <person name="Sisk P."/>
            <person name="Sykes S."/>
            <person name="Wortman J."/>
            <person name="Nusbaum C."/>
            <person name="Birren B."/>
        </authorList>
    </citation>
    <scope>NUCLEOTIDE SEQUENCE [LARGE SCALE GENOMIC DNA]</scope>
    <source>
        <strain evidence="3 4">VS20</strain>
    </source>
</reference>
<protein>
    <recommendedName>
        <fullName evidence="2">BZIP domain-containing protein</fullName>
    </recommendedName>
</protein>
<evidence type="ECO:0000313" key="3">
    <source>
        <dbReference type="EMBL" id="EQC36545.1"/>
    </source>
</evidence>
<feature type="region of interest" description="Disordered" evidence="1">
    <location>
        <begin position="205"/>
        <end position="243"/>
    </location>
</feature>
<feature type="compositionally biased region" description="Pro residues" evidence="1">
    <location>
        <begin position="212"/>
        <end position="228"/>
    </location>
</feature>
<name>T0QRJ3_SAPDV</name>
<dbReference type="VEuPathDB" id="FungiDB:SDRG_05994"/>
<dbReference type="InterPro" id="IPR004827">
    <property type="entry name" value="bZIP"/>
</dbReference>
<dbReference type="AlphaFoldDB" id="T0QRJ3"/>
<feature type="compositionally biased region" description="Basic and acidic residues" evidence="1">
    <location>
        <begin position="28"/>
        <end position="40"/>
    </location>
</feature>
<feature type="region of interest" description="Disordered" evidence="1">
    <location>
        <begin position="115"/>
        <end position="190"/>
    </location>
</feature>
<feature type="domain" description="BZIP" evidence="2">
    <location>
        <begin position="41"/>
        <end position="85"/>
    </location>
</feature>
<accession>T0QRJ3</accession>
<dbReference type="CDD" id="cd14686">
    <property type="entry name" value="bZIP"/>
    <property type="match status" value="1"/>
</dbReference>
<dbReference type="GeneID" id="19946721"/>
<feature type="compositionally biased region" description="Pro residues" evidence="1">
    <location>
        <begin position="175"/>
        <end position="185"/>
    </location>
</feature>
<dbReference type="Gene3D" id="1.20.5.170">
    <property type="match status" value="1"/>
</dbReference>
<dbReference type="EMBL" id="JH767147">
    <property type="protein sequence ID" value="EQC36545.1"/>
    <property type="molecule type" value="Genomic_DNA"/>
</dbReference>
<evidence type="ECO:0000313" key="4">
    <source>
        <dbReference type="Proteomes" id="UP000030762"/>
    </source>
</evidence>
<dbReference type="SMART" id="SM00338">
    <property type="entry name" value="BRLZ"/>
    <property type="match status" value="1"/>
</dbReference>
<dbReference type="GO" id="GO:0003700">
    <property type="term" value="F:DNA-binding transcription factor activity"/>
    <property type="evidence" value="ECO:0007669"/>
    <property type="project" value="InterPro"/>
</dbReference>
<dbReference type="SUPFAM" id="SSF57959">
    <property type="entry name" value="Leucine zipper domain"/>
    <property type="match status" value="1"/>
</dbReference>
<dbReference type="InterPro" id="IPR046347">
    <property type="entry name" value="bZIP_sf"/>
</dbReference>
<dbReference type="OMA" id="REVHECH"/>
<dbReference type="OrthoDB" id="78418at2759"/>
<gene>
    <name evidence="3" type="ORF">SDRG_05994</name>
</gene>
<dbReference type="InParanoid" id="T0QRJ3"/>
<keyword evidence="4" id="KW-1185">Reference proteome</keyword>
<proteinExistence type="predicted"/>
<dbReference type="PROSITE" id="PS50217">
    <property type="entry name" value="BZIP"/>
    <property type="match status" value="1"/>
</dbReference>
<dbReference type="Proteomes" id="UP000030762">
    <property type="component" value="Unassembled WGS sequence"/>
</dbReference>
<dbReference type="RefSeq" id="XP_008609966.1">
    <property type="nucleotide sequence ID" value="XM_008611744.1"/>
</dbReference>
<sequence length="243" mass="27524">MEAYDDDDHPRSPSDDDETTEPKRRKTKDADDDHSSGGDHRKLKNREAAALSRRRNKDRMEQLQRRVFDMETMNTRLKALVDELQWKMVSHGLEREVHECHAQAGIVVNGNHIAMQSPRRKPKAARPSVAKEPVATPKAAFPSPHTAPMRPQLSEQRLFPPPSAAPPSSRTSPYMYPPLVPPPREYAPRQEVQLESHVSALLGLQFSQPMVKPEPPPPSSYPPFPYPPFQMDQAPGYIPYRSS</sequence>
<dbReference type="Pfam" id="PF00170">
    <property type="entry name" value="bZIP_1"/>
    <property type="match status" value="1"/>
</dbReference>
<evidence type="ECO:0000256" key="1">
    <source>
        <dbReference type="SAM" id="MobiDB-lite"/>
    </source>
</evidence>